<evidence type="ECO:0000256" key="1">
    <source>
        <dbReference type="SAM" id="Coils"/>
    </source>
</evidence>
<name>A0A1X7VGY2_AMPQE</name>
<protein>
    <submittedName>
        <fullName evidence="3">Uncharacterized protein</fullName>
    </submittedName>
</protein>
<proteinExistence type="predicted"/>
<keyword evidence="2" id="KW-1133">Transmembrane helix</keyword>
<dbReference type="EnsemblMetazoa" id="Aqu2.1.39218_001">
    <property type="protein sequence ID" value="Aqu2.1.39218_001"/>
    <property type="gene ID" value="Aqu2.1.39218"/>
</dbReference>
<accession>A0A1X7VGY2</accession>
<feature type="transmembrane region" description="Helical" evidence="2">
    <location>
        <begin position="27"/>
        <end position="44"/>
    </location>
</feature>
<dbReference type="AlphaFoldDB" id="A0A1X7VGY2"/>
<feature type="coiled-coil region" evidence="1">
    <location>
        <begin position="151"/>
        <end position="185"/>
    </location>
</feature>
<evidence type="ECO:0000256" key="2">
    <source>
        <dbReference type="SAM" id="Phobius"/>
    </source>
</evidence>
<keyword evidence="2" id="KW-0812">Transmembrane</keyword>
<keyword evidence="2" id="KW-0472">Membrane</keyword>
<keyword evidence="1" id="KW-0175">Coiled coil</keyword>
<reference evidence="3" key="1">
    <citation type="submission" date="2017-05" db="UniProtKB">
        <authorList>
            <consortium name="EnsemblMetazoa"/>
        </authorList>
    </citation>
    <scope>IDENTIFICATION</scope>
</reference>
<evidence type="ECO:0000313" key="3">
    <source>
        <dbReference type="EnsemblMetazoa" id="Aqu2.1.39218_001"/>
    </source>
</evidence>
<organism evidence="3">
    <name type="scientific">Amphimedon queenslandica</name>
    <name type="common">Sponge</name>
    <dbReference type="NCBI Taxonomy" id="400682"/>
    <lineage>
        <taxon>Eukaryota</taxon>
        <taxon>Metazoa</taxon>
        <taxon>Porifera</taxon>
        <taxon>Demospongiae</taxon>
        <taxon>Heteroscleromorpha</taxon>
        <taxon>Haplosclerida</taxon>
        <taxon>Niphatidae</taxon>
        <taxon>Amphimedon</taxon>
    </lineage>
</organism>
<dbReference type="InParanoid" id="A0A1X7VGY2"/>
<sequence length="191" mass="21625">MGRPMKGRNQDENLTEEENADRNTRRGFLVVVVIVVGLAILLSTTCGDTDIERKELQHKLTWCKAKLSSKGKDLNEKDSLIKVMEANYQVLLETIKPLLEQSINCGEVKMQLGKLKGIVEEQDRTALSNIMRHDEADKRKEMKIDGLVGNVSSLLVELAKCQKKNENVNEKIVGCDNDLQECKNNLKKCWI</sequence>